<dbReference type="SUPFAM" id="SSF55874">
    <property type="entry name" value="ATPase domain of HSP90 chaperone/DNA topoisomerase II/histidine kinase"/>
    <property type="match status" value="1"/>
</dbReference>
<keyword evidence="1" id="KW-0175">Coiled coil</keyword>
<dbReference type="Pfam" id="PF06580">
    <property type="entry name" value="His_kinase"/>
    <property type="match status" value="1"/>
</dbReference>
<dbReference type="PANTHER" id="PTHR34220">
    <property type="entry name" value="SENSOR HISTIDINE KINASE YPDA"/>
    <property type="match status" value="1"/>
</dbReference>
<dbReference type="RefSeq" id="WP_128499545.1">
    <property type="nucleotide sequence ID" value="NZ_CP034358.1"/>
</dbReference>
<dbReference type="EMBL" id="CP099799">
    <property type="protein sequence ID" value="USR99597.1"/>
    <property type="molecule type" value="Genomic_DNA"/>
</dbReference>
<feature type="domain" description="PocR" evidence="3">
    <location>
        <begin position="9"/>
        <end position="171"/>
    </location>
</feature>
<dbReference type="InterPro" id="IPR036890">
    <property type="entry name" value="HATPase_C_sf"/>
</dbReference>
<evidence type="ECO:0000259" key="2">
    <source>
        <dbReference type="Pfam" id="PF06580"/>
    </source>
</evidence>
<evidence type="ECO:0000313" key="4">
    <source>
        <dbReference type="EMBL" id="USR99597.1"/>
    </source>
</evidence>
<sequence>MENNRGLSDLIDVTLLQDIQDKLAEITGLAFNIVNFRGDPINKYSNFCSFCKAIRDTDEGFKLCRSANAHGGLEAAIRQKPYMFKCPAGLVDVAIPIIIDNQYVGAVFFGQVRTNAEDYLLSKESKNISRLLKKYPDFKKYYNDIGYIDYNKIKAIYSLVETIINQLINKSSLNKLEEEIIFNNIKLKKKEEENNILKSNLESMNFKFFQIPININVQLSILNSISNLALIEDAPKTQEMICTLAEIIRYSSKNINNQVILEEEIKNVNNYLKIQSAIFSNTVKYKINLDDKIKKIKIIPMTLLSVIEYLFLNSKILKNQRVISITGNNKEKYAIITIEDNGVNIEENKLFLIMNNKKEHNDSSLNISFINKLFNNYYGNEYKIKVTNKENIGTIIEMKLPLVYEK</sequence>
<dbReference type="Proteomes" id="UP001055437">
    <property type="component" value="Chromosome"/>
</dbReference>
<proteinExistence type="predicted"/>
<feature type="domain" description="Signal transduction histidine kinase internal region" evidence="2">
    <location>
        <begin position="221"/>
        <end position="281"/>
    </location>
</feature>
<keyword evidence="5" id="KW-1185">Reference proteome</keyword>
<dbReference type="InterPro" id="IPR050640">
    <property type="entry name" value="Bact_2-comp_sensor_kinase"/>
</dbReference>
<feature type="coiled-coil region" evidence="1">
    <location>
        <begin position="173"/>
        <end position="207"/>
    </location>
</feature>
<dbReference type="Gene3D" id="3.30.565.10">
    <property type="entry name" value="Histidine kinase-like ATPase, C-terminal domain"/>
    <property type="match status" value="1"/>
</dbReference>
<organism evidence="4 5">
    <name type="scientific">Clostridium septicum</name>
    <dbReference type="NCBI Taxonomy" id="1504"/>
    <lineage>
        <taxon>Bacteria</taxon>
        <taxon>Bacillati</taxon>
        <taxon>Bacillota</taxon>
        <taxon>Clostridia</taxon>
        <taxon>Eubacteriales</taxon>
        <taxon>Clostridiaceae</taxon>
        <taxon>Clostridium</taxon>
    </lineage>
</organism>
<gene>
    <name evidence="4" type="ORF">NH397_08775</name>
</gene>
<accession>A0ABY5AX03</accession>
<dbReference type="Pfam" id="PF10114">
    <property type="entry name" value="PocR"/>
    <property type="match status" value="1"/>
</dbReference>
<dbReference type="InterPro" id="IPR018771">
    <property type="entry name" value="PocR_dom"/>
</dbReference>
<dbReference type="InterPro" id="IPR010559">
    <property type="entry name" value="Sig_transdc_His_kin_internal"/>
</dbReference>
<protein>
    <submittedName>
        <fullName evidence="4">PocR ligand-binding domain-containing protein</fullName>
    </submittedName>
</protein>
<dbReference type="PANTHER" id="PTHR34220:SF7">
    <property type="entry name" value="SENSOR HISTIDINE KINASE YPDA"/>
    <property type="match status" value="1"/>
</dbReference>
<name>A0ABY5AX03_CLOSE</name>
<evidence type="ECO:0000256" key="1">
    <source>
        <dbReference type="SAM" id="Coils"/>
    </source>
</evidence>
<reference evidence="4" key="1">
    <citation type="submission" date="2022-06" db="EMBL/GenBank/DDBJ databases">
        <authorList>
            <person name="Holder M.E."/>
            <person name="Ajami N.J."/>
            <person name="Petrosino J.F."/>
        </authorList>
    </citation>
    <scope>NUCLEOTIDE SEQUENCE</scope>
    <source>
        <strain evidence="4">RMA 8861</strain>
    </source>
</reference>
<evidence type="ECO:0000259" key="3">
    <source>
        <dbReference type="Pfam" id="PF10114"/>
    </source>
</evidence>
<evidence type="ECO:0000313" key="5">
    <source>
        <dbReference type="Proteomes" id="UP001055437"/>
    </source>
</evidence>